<sequence length="272" mass="29352">MFDMPRKYGYGNCQQPECEDVKDKFCDISSTCCNGFVSEQFNLIAYVNSTAQVIVYSVNNISIRGTVKIKNLSRAVISFTVGTSTINVGSNSEAQITSSNIQNVIISTTSQDLAKALLCFDIAIPTNDLCCPLNSNSRSENTLLVFNSNSECDSQSDFKKIKNSACDIDSTCCNGFTKEQFTTTVLSSTSPVVVYETDGISVRGTVRIKNLSQASITFNVGTSSIAVEPRADAAITSNNILNVNISTASLTPLKAVFCFDMILPTNDLCCLS</sequence>
<keyword evidence="2" id="KW-1185">Reference proteome</keyword>
<dbReference type="OrthoDB" id="1753161at2"/>
<evidence type="ECO:0000313" key="2">
    <source>
        <dbReference type="Proteomes" id="UP000215694"/>
    </source>
</evidence>
<gene>
    <name evidence="1" type="ORF">CHL78_000135</name>
</gene>
<protein>
    <submittedName>
        <fullName evidence="1">Uncharacterized protein</fullName>
    </submittedName>
</protein>
<evidence type="ECO:0000313" key="1">
    <source>
        <dbReference type="EMBL" id="RDY29615.1"/>
    </source>
</evidence>
<proteinExistence type="predicted"/>
<accession>A0A371JA39</accession>
<reference evidence="1 2" key="1">
    <citation type="journal article" date="2017" name="Genome Announc.">
        <title>Draft Genome Sequence of Romboutsia weinsteinii sp. nov. Strain CCRI-19649(T) Isolated from Surface Water.</title>
        <authorList>
            <person name="Maheux A.F."/>
            <person name="Boudreau D.K."/>
            <person name="Berube E."/>
            <person name="Boissinot M."/>
            <person name="Cantin P."/>
            <person name="Raymond F."/>
            <person name="Corbeil J."/>
            <person name="Omar R.F."/>
            <person name="Bergeron M.G."/>
        </authorList>
    </citation>
    <scope>NUCLEOTIDE SEQUENCE [LARGE SCALE GENOMIC DNA]</scope>
    <source>
        <strain evidence="1 2">CCRI-19649</strain>
    </source>
</reference>
<dbReference type="Proteomes" id="UP000215694">
    <property type="component" value="Unassembled WGS sequence"/>
</dbReference>
<dbReference type="RefSeq" id="WP_094369363.1">
    <property type="nucleotide sequence ID" value="NZ_NOJY02000001.1"/>
</dbReference>
<comment type="caution">
    <text evidence="1">The sequence shown here is derived from an EMBL/GenBank/DDBJ whole genome shotgun (WGS) entry which is preliminary data.</text>
</comment>
<dbReference type="EMBL" id="NOJY02000001">
    <property type="protein sequence ID" value="RDY29615.1"/>
    <property type="molecule type" value="Genomic_DNA"/>
</dbReference>
<dbReference type="AlphaFoldDB" id="A0A371JA39"/>
<organism evidence="1 2">
    <name type="scientific">Romboutsia weinsteinii</name>
    <dbReference type="NCBI Taxonomy" id="2020949"/>
    <lineage>
        <taxon>Bacteria</taxon>
        <taxon>Bacillati</taxon>
        <taxon>Bacillota</taxon>
        <taxon>Clostridia</taxon>
        <taxon>Peptostreptococcales</taxon>
        <taxon>Peptostreptococcaceae</taxon>
        <taxon>Romboutsia</taxon>
    </lineage>
</organism>
<name>A0A371JA39_9FIRM</name>